<sequence>MSIFSNSDKSGNGQNYIDPDALGLIDINREFKTHLGIEDTLFNRFSKEDVNDLLVQSGMFEMLALRGFYETKLEIQGISEVDNRIFIKTPNGAVLVHMRLKFSDFSFKKIGESFPMIYIDWLLSQNVRLGKLKEKKRLFEGQEYPGLNVMNEITIFIRLLASKIGAAGAFNIPEYFHDAVLFHKNFRFLSPEKEGEFRALLRSFRKENLRSLSGAIHSGQVVEAETSKVYNWTYGEMVSCINNYLEKSLFDHEYNSTVAKISNTKEFSRIKK</sequence>
<gene>
    <name evidence="1" type="ORF">EHO60_10420</name>
</gene>
<dbReference type="Proteomes" id="UP000298458">
    <property type="component" value="Unassembled WGS sequence"/>
</dbReference>
<dbReference type="OrthoDB" id="340674at2"/>
<comment type="caution">
    <text evidence="1">The sequence shown here is derived from an EMBL/GenBank/DDBJ whole genome shotgun (WGS) entry which is preliminary data.</text>
</comment>
<dbReference type="AlphaFoldDB" id="A0A4R9GEH4"/>
<accession>A0A4R9GEH4</accession>
<proteinExistence type="predicted"/>
<keyword evidence="2" id="KW-1185">Reference proteome</keyword>
<dbReference type="EMBL" id="RQET01000007">
    <property type="protein sequence ID" value="TGK10248.1"/>
    <property type="molecule type" value="Genomic_DNA"/>
</dbReference>
<dbReference type="RefSeq" id="WP_135768135.1">
    <property type="nucleotide sequence ID" value="NZ_RQET01000007.1"/>
</dbReference>
<reference evidence="1" key="1">
    <citation type="journal article" date="2019" name="PLoS Negl. Trop. Dis.">
        <title>Revisiting the worldwide diversity of Leptospira species in the environment.</title>
        <authorList>
            <person name="Vincent A.T."/>
            <person name="Schiettekatte O."/>
            <person name="Bourhy P."/>
            <person name="Veyrier F.J."/>
            <person name="Picardeau M."/>
        </authorList>
    </citation>
    <scope>NUCLEOTIDE SEQUENCE [LARGE SCALE GENOMIC DNA]</scope>
    <source>
        <strain evidence="1">SSW15</strain>
    </source>
</reference>
<evidence type="ECO:0000313" key="1">
    <source>
        <dbReference type="EMBL" id="TGK10248.1"/>
    </source>
</evidence>
<evidence type="ECO:0000313" key="2">
    <source>
        <dbReference type="Proteomes" id="UP000298458"/>
    </source>
</evidence>
<protein>
    <submittedName>
        <fullName evidence="1">Uncharacterized protein</fullName>
    </submittedName>
</protein>
<organism evidence="1 2">
    <name type="scientific">Leptospira fletcheri</name>
    <dbReference type="NCBI Taxonomy" id="2484981"/>
    <lineage>
        <taxon>Bacteria</taxon>
        <taxon>Pseudomonadati</taxon>
        <taxon>Spirochaetota</taxon>
        <taxon>Spirochaetia</taxon>
        <taxon>Leptospirales</taxon>
        <taxon>Leptospiraceae</taxon>
        <taxon>Leptospira</taxon>
    </lineage>
</organism>
<name>A0A4R9GEH4_9LEPT</name>